<dbReference type="EMBL" id="VOPW01000001">
    <property type="protein sequence ID" value="TXC66063.1"/>
    <property type="molecule type" value="Genomic_DNA"/>
</dbReference>
<dbReference type="SUPFAM" id="SSF53098">
    <property type="entry name" value="Ribonuclease H-like"/>
    <property type="match status" value="1"/>
</dbReference>
<keyword evidence="2" id="KW-1185">Reference proteome</keyword>
<comment type="caution">
    <text evidence="1">The sequence shown here is derived from an EMBL/GenBank/DDBJ whole genome shotgun (WGS) entry which is preliminary data.</text>
</comment>
<dbReference type="Gene3D" id="3.30.420.10">
    <property type="entry name" value="Ribonuclease H-like superfamily/Ribonuclease H"/>
    <property type="match status" value="1"/>
</dbReference>
<evidence type="ECO:0000313" key="2">
    <source>
        <dbReference type="Proteomes" id="UP000321832"/>
    </source>
</evidence>
<dbReference type="InterPro" id="IPR012337">
    <property type="entry name" value="RNaseH-like_sf"/>
</dbReference>
<protein>
    <submittedName>
        <fullName evidence="1">Transposase family protein</fullName>
    </submittedName>
</protein>
<dbReference type="GO" id="GO:0003676">
    <property type="term" value="F:nucleic acid binding"/>
    <property type="evidence" value="ECO:0007669"/>
    <property type="project" value="InterPro"/>
</dbReference>
<gene>
    <name evidence="1" type="ORF">FSC37_09450</name>
</gene>
<proteinExistence type="predicted"/>
<dbReference type="Proteomes" id="UP000321832">
    <property type="component" value="Unassembled WGS sequence"/>
</dbReference>
<dbReference type="AlphaFoldDB" id="A0A5C6TZI5"/>
<accession>A0A5C6TZI5</accession>
<sequence>MQQPDAFNPLRVSRETVRQIALGVDRYQIMRSRWGRSVADAKRKPRSAGVVTTRPLERVELDHFLCDVHLVCHRTGVPLGRPWLTLAVDHYSGMVVGYHLSFAPPSAASVLACLRHAILPK</sequence>
<dbReference type="InterPro" id="IPR036397">
    <property type="entry name" value="RNaseH_sf"/>
</dbReference>
<evidence type="ECO:0000313" key="1">
    <source>
        <dbReference type="EMBL" id="TXC66063.1"/>
    </source>
</evidence>
<name>A0A5C6TZI5_9BURK</name>
<organism evidence="1 2">
    <name type="scientific">Piscinibacter aquaticus</name>
    <dbReference type="NCBI Taxonomy" id="392597"/>
    <lineage>
        <taxon>Bacteria</taxon>
        <taxon>Pseudomonadati</taxon>
        <taxon>Pseudomonadota</taxon>
        <taxon>Betaproteobacteria</taxon>
        <taxon>Burkholderiales</taxon>
        <taxon>Sphaerotilaceae</taxon>
        <taxon>Piscinibacter</taxon>
    </lineage>
</organism>
<reference evidence="1 2" key="1">
    <citation type="submission" date="2019-08" db="EMBL/GenBank/DDBJ databases">
        <authorList>
            <person name="Khan S.A."/>
            <person name="Jeon C.O."/>
            <person name="Jeong S.E."/>
        </authorList>
    </citation>
    <scope>NUCLEOTIDE SEQUENCE [LARGE SCALE GENOMIC DNA]</scope>
    <source>
        <strain evidence="2">IMCC1728</strain>
    </source>
</reference>